<evidence type="ECO:0000259" key="4">
    <source>
        <dbReference type="SMART" id="SM00382"/>
    </source>
</evidence>
<dbReference type="SUPFAM" id="SSF52540">
    <property type="entry name" value="P-loop containing nucleoside triphosphate hydrolases"/>
    <property type="match status" value="2"/>
</dbReference>
<evidence type="ECO:0000256" key="2">
    <source>
        <dbReference type="ARBA" id="ARBA00022840"/>
    </source>
</evidence>
<name>A0A1G9RSK6_9FIRM</name>
<organism evidence="5 6">
    <name type="scientific">Megasphaera paucivorans</name>
    <dbReference type="NCBI Taxonomy" id="349095"/>
    <lineage>
        <taxon>Bacteria</taxon>
        <taxon>Bacillati</taxon>
        <taxon>Bacillota</taxon>
        <taxon>Negativicutes</taxon>
        <taxon>Veillonellales</taxon>
        <taxon>Veillonellaceae</taxon>
        <taxon>Megasphaera</taxon>
    </lineage>
</organism>
<dbReference type="GO" id="GO:0005524">
    <property type="term" value="F:ATP binding"/>
    <property type="evidence" value="ECO:0007669"/>
    <property type="project" value="UniProtKB-KW"/>
</dbReference>
<evidence type="ECO:0000313" key="6">
    <source>
        <dbReference type="Proteomes" id="UP000199309"/>
    </source>
</evidence>
<dbReference type="PANTHER" id="PTHR23077">
    <property type="entry name" value="AAA-FAMILY ATPASE"/>
    <property type="match status" value="1"/>
</dbReference>
<dbReference type="PROSITE" id="PS00674">
    <property type="entry name" value="AAA"/>
    <property type="match status" value="1"/>
</dbReference>
<keyword evidence="2 3" id="KW-0067">ATP-binding</keyword>
<dbReference type="SMART" id="SM00382">
    <property type="entry name" value="AAA"/>
    <property type="match status" value="1"/>
</dbReference>
<dbReference type="InterPro" id="IPR041569">
    <property type="entry name" value="AAA_lid_3"/>
</dbReference>
<dbReference type="InterPro" id="IPR003593">
    <property type="entry name" value="AAA+_ATPase"/>
</dbReference>
<dbReference type="AlphaFoldDB" id="A0A1G9RSK6"/>
<keyword evidence="1 3" id="KW-0547">Nucleotide-binding</keyword>
<dbReference type="Gene3D" id="1.10.8.60">
    <property type="match status" value="2"/>
</dbReference>
<dbReference type="Pfam" id="PF00004">
    <property type="entry name" value="AAA"/>
    <property type="match status" value="2"/>
</dbReference>
<dbReference type="Gene3D" id="3.40.50.300">
    <property type="entry name" value="P-loop containing nucleotide triphosphate hydrolases"/>
    <property type="match status" value="2"/>
</dbReference>
<dbReference type="Proteomes" id="UP000199309">
    <property type="component" value="Unassembled WGS sequence"/>
</dbReference>
<accession>A0A1G9RSK6</accession>
<sequence>MNKFYGESEAKIREIFKEAKSKAPSIIFLDEIDSIAPRRDYVHGDVEKRVVAQLLALMDGLESRGQVVVIGATNMRDLLDPALRRAGRFDKEIAIMPPDKAGRFKILQIHTKGMKLNKDVDLNYLADITYGFVGSDIAALCKEAGMVALRVVLSNIGPDEPIPVFEISMDNFIQAMREIEPSSTREYCTDTPTARWEDIGGFESIKNVLRILFEEPLHHPNLCNEYNITLPKGVLLTGTSGSGKTLFAKAVGNFTKANFITVNGLTLTSQWTGRAEKILHDIFIKAKQCAPCIIFFDEIDRVCCHYFDGGKEVINSCIGQLINEFDNFENTMGVTVLAATSKIELIPADLLREGRFEYVIHIPLPDLKAREAILKIHAGKLPIASTMDFKKLAVETAGMNGAELAKICHQAAFIALKKTVETGTKTKIEYPIFAQAVAQVVDEKKRRR</sequence>
<evidence type="ECO:0000256" key="1">
    <source>
        <dbReference type="ARBA" id="ARBA00022741"/>
    </source>
</evidence>
<evidence type="ECO:0000256" key="3">
    <source>
        <dbReference type="RuleBase" id="RU003651"/>
    </source>
</evidence>
<dbReference type="InterPro" id="IPR050168">
    <property type="entry name" value="AAA_ATPase_domain"/>
</dbReference>
<dbReference type="PANTHER" id="PTHR23077:SF171">
    <property type="entry name" value="NUCLEAR VALOSIN-CONTAINING PROTEIN-LIKE"/>
    <property type="match status" value="1"/>
</dbReference>
<keyword evidence="6" id="KW-1185">Reference proteome</keyword>
<proteinExistence type="inferred from homology"/>
<reference evidence="5 6" key="1">
    <citation type="submission" date="2016-10" db="EMBL/GenBank/DDBJ databases">
        <authorList>
            <person name="de Groot N.N."/>
        </authorList>
    </citation>
    <scope>NUCLEOTIDE SEQUENCE [LARGE SCALE GENOMIC DNA]</scope>
    <source>
        <strain evidence="5 6">DSM 16981</strain>
    </source>
</reference>
<dbReference type="InterPro" id="IPR003960">
    <property type="entry name" value="ATPase_AAA_CS"/>
</dbReference>
<evidence type="ECO:0000313" key="5">
    <source>
        <dbReference type="EMBL" id="SDM25485.1"/>
    </source>
</evidence>
<dbReference type="EMBL" id="FNHQ01000003">
    <property type="protein sequence ID" value="SDM25485.1"/>
    <property type="molecule type" value="Genomic_DNA"/>
</dbReference>
<dbReference type="InterPro" id="IPR003959">
    <property type="entry name" value="ATPase_AAA_core"/>
</dbReference>
<protein>
    <submittedName>
        <fullName evidence="5">AAA+-type ATPase, SpoVK/Ycf46/Vps4 family</fullName>
    </submittedName>
</protein>
<dbReference type="InterPro" id="IPR027417">
    <property type="entry name" value="P-loop_NTPase"/>
</dbReference>
<comment type="similarity">
    <text evidence="3">Belongs to the AAA ATPase family.</text>
</comment>
<dbReference type="GO" id="GO:0016887">
    <property type="term" value="F:ATP hydrolysis activity"/>
    <property type="evidence" value="ECO:0007669"/>
    <property type="project" value="InterPro"/>
</dbReference>
<gene>
    <name evidence="5" type="ORF">SAMN05660299_00538</name>
</gene>
<dbReference type="STRING" id="349095.SAMN05660299_00538"/>
<dbReference type="Pfam" id="PF17862">
    <property type="entry name" value="AAA_lid_3"/>
    <property type="match status" value="2"/>
</dbReference>
<feature type="domain" description="AAA+ ATPase" evidence="4">
    <location>
        <begin position="230"/>
        <end position="366"/>
    </location>
</feature>